<evidence type="ECO:0000256" key="1">
    <source>
        <dbReference type="ARBA" id="ARBA00009275"/>
    </source>
</evidence>
<sequence>MLITASSIKESKEHFDLVKAHPEIFYSTAGVHPCTVAKEFYAPVPLYDTKLATLKDIIEEGATKGYIKAIGEIGLDYDRLHYTPKEQQLEAFERQLQLAALLKHLHLPLFLHMRAACDDFIRILKPFIDRGDIVGGVIHSFTGSLEELTKLLPLGLFFSVNGCSLKTQENLETVKHIPINRLMIETDAPWCEIRKSHAGYHYILRYPNIYYPETAINTMEHNTTETDTDPAKVLTSNKVIAYTKGKLDDNLPFYSVKKEKFNDVVALGSRYEEDTGTSLDHWKYPLVKSRNEPVNVGHVAQVVCGIHGFTTEEEIKSFIDTVYDNSCQAFNVQ</sequence>
<dbReference type="RefSeq" id="XP_043050082.1">
    <property type="nucleotide sequence ID" value="XM_043195416.1"/>
</dbReference>
<dbReference type="InterPro" id="IPR001130">
    <property type="entry name" value="TatD-like"/>
</dbReference>
<proteinExistence type="inferred from homology"/>
<keyword evidence="7" id="KW-1185">Reference proteome</keyword>
<feature type="binding site" evidence="5">
    <location>
        <position position="72"/>
    </location>
    <ligand>
        <name>a divalent metal cation</name>
        <dbReference type="ChEBI" id="CHEBI:60240"/>
        <label>1</label>
    </ligand>
</feature>
<dbReference type="GO" id="GO:0005829">
    <property type="term" value="C:cytosol"/>
    <property type="evidence" value="ECO:0007669"/>
    <property type="project" value="TreeGrafter"/>
</dbReference>
<dbReference type="PROSITE" id="PS01091">
    <property type="entry name" value="TATD_3"/>
    <property type="match status" value="1"/>
</dbReference>
<name>A0A9P8AJ99_9ASCO</name>
<dbReference type="InterPro" id="IPR018228">
    <property type="entry name" value="DNase_TatD-rel_CS"/>
</dbReference>
<evidence type="ECO:0000256" key="3">
    <source>
        <dbReference type="ARBA" id="ARBA00022723"/>
    </source>
</evidence>
<dbReference type="OrthoDB" id="6079689at2759"/>
<feature type="binding site" evidence="5">
    <location>
        <position position="112"/>
    </location>
    <ligand>
        <name>a divalent metal cation</name>
        <dbReference type="ChEBI" id="CHEBI:60240"/>
        <label>2</label>
    </ligand>
</feature>
<dbReference type="PANTHER" id="PTHR10060">
    <property type="entry name" value="TATD FAMILY DEOXYRIBONUCLEASE"/>
    <property type="match status" value="1"/>
</dbReference>
<dbReference type="Proteomes" id="UP000790833">
    <property type="component" value="Unassembled WGS sequence"/>
</dbReference>
<dbReference type="EMBL" id="JAHMUF010000007">
    <property type="protein sequence ID" value="KAG7194535.1"/>
    <property type="molecule type" value="Genomic_DNA"/>
</dbReference>
<dbReference type="PROSITE" id="PS01090">
    <property type="entry name" value="TATD_2"/>
    <property type="match status" value="1"/>
</dbReference>
<dbReference type="InterPro" id="IPR032466">
    <property type="entry name" value="Metal_Hydrolase"/>
</dbReference>
<dbReference type="SUPFAM" id="SSF51556">
    <property type="entry name" value="Metallo-dependent hydrolases"/>
    <property type="match status" value="1"/>
</dbReference>
<dbReference type="Gene3D" id="3.20.20.140">
    <property type="entry name" value="Metal-dependent hydrolases"/>
    <property type="match status" value="1"/>
</dbReference>
<dbReference type="CDD" id="cd01310">
    <property type="entry name" value="TatD_DNAse"/>
    <property type="match status" value="1"/>
</dbReference>
<comment type="caution">
    <text evidence="6">The sequence shown here is derived from an EMBL/GenBank/DDBJ whole genome shotgun (WGS) entry which is preliminary data.</text>
</comment>
<reference evidence="6" key="1">
    <citation type="submission" date="2021-03" db="EMBL/GenBank/DDBJ databases">
        <authorList>
            <person name="Palmer J.M."/>
        </authorList>
    </citation>
    <scope>NUCLEOTIDE SEQUENCE</scope>
    <source>
        <strain evidence="6">ARV_011</strain>
    </source>
</reference>
<feature type="binding site" evidence="5">
    <location>
        <position position="139"/>
    </location>
    <ligand>
        <name>a divalent metal cation</name>
        <dbReference type="ChEBI" id="CHEBI:60240"/>
        <label>2</label>
    </ligand>
</feature>
<feature type="binding site" evidence="5">
    <location>
        <position position="187"/>
    </location>
    <ligand>
        <name>a divalent metal cation</name>
        <dbReference type="ChEBI" id="CHEBI:60240"/>
        <label>1</label>
    </ligand>
</feature>
<organism evidence="6 7">
    <name type="scientific">Scheffersomyces spartinae</name>
    <dbReference type="NCBI Taxonomy" id="45513"/>
    <lineage>
        <taxon>Eukaryota</taxon>
        <taxon>Fungi</taxon>
        <taxon>Dikarya</taxon>
        <taxon>Ascomycota</taxon>
        <taxon>Saccharomycotina</taxon>
        <taxon>Pichiomycetes</taxon>
        <taxon>Debaryomycetaceae</taxon>
        <taxon>Scheffersomyces</taxon>
    </lineage>
</organism>
<evidence type="ECO:0000256" key="5">
    <source>
        <dbReference type="PIRSR" id="PIRSR005902-1"/>
    </source>
</evidence>
<keyword evidence="2" id="KW-0540">Nuclease</keyword>
<evidence type="ECO:0000256" key="2">
    <source>
        <dbReference type="ARBA" id="ARBA00022722"/>
    </source>
</evidence>
<keyword evidence="3 5" id="KW-0479">Metal-binding</keyword>
<keyword evidence="4" id="KW-0378">Hydrolase</keyword>
<dbReference type="GO" id="GO:0008296">
    <property type="term" value="F:3'-5'-DNA exonuclease activity"/>
    <property type="evidence" value="ECO:0007669"/>
    <property type="project" value="TreeGrafter"/>
</dbReference>
<comment type="similarity">
    <text evidence="1">Belongs to the metallo-dependent hydrolases superfamily. TatD-type hydrolase family.</text>
</comment>
<dbReference type="GeneID" id="66118124"/>
<evidence type="ECO:0000313" key="7">
    <source>
        <dbReference type="Proteomes" id="UP000790833"/>
    </source>
</evidence>
<dbReference type="PANTHER" id="PTHR10060:SF15">
    <property type="entry name" value="DEOXYRIBONUCLEASE TATDN1"/>
    <property type="match status" value="1"/>
</dbReference>
<dbReference type="GO" id="GO:0046872">
    <property type="term" value="F:metal ion binding"/>
    <property type="evidence" value="ECO:0007669"/>
    <property type="project" value="UniProtKB-KW"/>
</dbReference>
<dbReference type="AlphaFoldDB" id="A0A9P8AJ99"/>
<dbReference type="Pfam" id="PF01026">
    <property type="entry name" value="TatD_DNase"/>
    <property type="match status" value="1"/>
</dbReference>
<protein>
    <submittedName>
        <fullName evidence="6">Uncharacterized protein</fullName>
    </submittedName>
</protein>
<dbReference type="PIRSF" id="PIRSF005902">
    <property type="entry name" value="DNase_TatD"/>
    <property type="match status" value="1"/>
</dbReference>
<evidence type="ECO:0000256" key="4">
    <source>
        <dbReference type="ARBA" id="ARBA00022801"/>
    </source>
</evidence>
<evidence type="ECO:0000313" key="6">
    <source>
        <dbReference type="EMBL" id="KAG7194535.1"/>
    </source>
</evidence>
<accession>A0A9P8AJ99</accession>
<gene>
    <name evidence="6" type="ORF">KQ657_004750</name>
</gene>
<dbReference type="InterPro" id="IPR050891">
    <property type="entry name" value="TatD-type_Hydrolase"/>
</dbReference>